<evidence type="ECO:0000313" key="10">
    <source>
        <dbReference type="EMBL" id="GHO46117.1"/>
    </source>
</evidence>
<keyword evidence="4" id="KW-0997">Cell inner membrane</keyword>
<keyword evidence="6 8" id="KW-1133">Transmembrane helix</keyword>
<gene>
    <name evidence="10" type="ORF">KSX_42800</name>
</gene>
<protein>
    <submittedName>
        <fullName evidence="10">MFS metabolite transporter</fullName>
    </submittedName>
</protein>
<dbReference type="EMBL" id="BNJF01000002">
    <property type="protein sequence ID" value="GHO46117.1"/>
    <property type="molecule type" value="Genomic_DNA"/>
</dbReference>
<dbReference type="InterPro" id="IPR020846">
    <property type="entry name" value="MFS_dom"/>
</dbReference>
<comment type="caution">
    <text evidence="10">The sequence shown here is derived from an EMBL/GenBank/DDBJ whole genome shotgun (WGS) entry which is preliminary data.</text>
</comment>
<name>A0A8J3I4P7_9CHLR</name>
<dbReference type="GO" id="GO:0005886">
    <property type="term" value="C:plasma membrane"/>
    <property type="evidence" value="ECO:0007669"/>
    <property type="project" value="UniProtKB-SubCell"/>
</dbReference>
<dbReference type="RefSeq" id="WP_220195515.1">
    <property type="nucleotide sequence ID" value="NZ_BNJF01000002.1"/>
</dbReference>
<proteinExistence type="predicted"/>
<dbReference type="PIRSF" id="PIRSF004925">
    <property type="entry name" value="HcaT"/>
    <property type="match status" value="1"/>
</dbReference>
<evidence type="ECO:0000256" key="1">
    <source>
        <dbReference type="ARBA" id="ARBA00004429"/>
    </source>
</evidence>
<dbReference type="PANTHER" id="PTHR23522">
    <property type="entry name" value="BLL5896 PROTEIN"/>
    <property type="match status" value="1"/>
</dbReference>
<feature type="transmembrane region" description="Helical" evidence="8">
    <location>
        <begin position="291"/>
        <end position="315"/>
    </location>
</feature>
<evidence type="ECO:0000256" key="4">
    <source>
        <dbReference type="ARBA" id="ARBA00022519"/>
    </source>
</evidence>
<evidence type="ECO:0000256" key="6">
    <source>
        <dbReference type="ARBA" id="ARBA00022989"/>
    </source>
</evidence>
<dbReference type="InterPro" id="IPR024989">
    <property type="entry name" value="MFS_assoc_dom"/>
</dbReference>
<dbReference type="SUPFAM" id="SSF103473">
    <property type="entry name" value="MFS general substrate transporter"/>
    <property type="match status" value="1"/>
</dbReference>
<dbReference type="Proteomes" id="UP000612362">
    <property type="component" value="Unassembled WGS sequence"/>
</dbReference>
<reference evidence="10" key="1">
    <citation type="submission" date="2020-10" db="EMBL/GenBank/DDBJ databases">
        <title>Taxonomic study of unclassified bacteria belonging to the class Ktedonobacteria.</title>
        <authorList>
            <person name="Yabe S."/>
            <person name="Wang C.M."/>
            <person name="Zheng Y."/>
            <person name="Sakai Y."/>
            <person name="Cavaletti L."/>
            <person name="Monciardini P."/>
            <person name="Donadio S."/>
        </authorList>
    </citation>
    <scope>NUCLEOTIDE SEQUENCE</scope>
    <source>
        <strain evidence="10">SOSP1-1</strain>
    </source>
</reference>
<feature type="transmembrane region" description="Helical" evidence="8">
    <location>
        <begin position="71"/>
        <end position="90"/>
    </location>
</feature>
<keyword evidence="11" id="KW-1185">Reference proteome</keyword>
<dbReference type="GO" id="GO:0015528">
    <property type="term" value="F:lactose:proton symporter activity"/>
    <property type="evidence" value="ECO:0007669"/>
    <property type="project" value="TreeGrafter"/>
</dbReference>
<dbReference type="GO" id="GO:0030395">
    <property type="term" value="F:lactose binding"/>
    <property type="evidence" value="ECO:0007669"/>
    <property type="project" value="TreeGrafter"/>
</dbReference>
<keyword evidence="7 8" id="KW-0472">Membrane</keyword>
<evidence type="ECO:0000256" key="7">
    <source>
        <dbReference type="ARBA" id="ARBA00023136"/>
    </source>
</evidence>
<evidence type="ECO:0000256" key="3">
    <source>
        <dbReference type="ARBA" id="ARBA00022475"/>
    </source>
</evidence>
<evidence type="ECO:0000313" key="11">
    <source>
        <dbReference type="Proteomes" id="UP000612362"/>
    </source>
</evidence>
<evidence type="ECO:0000256" key="8">
    <source>
        <dbReference type="SAM" id="Phobius"/>
    </source>
</evidence>
<feature type="transmembrane region" description="Helical" evidence="8">
    <location>
        <begin position="202"/>
        <end position="227"/>
    </location>
</feature>
<feature type="transmembrane region" description="Helical" evidence="8">
    <location>
        <begin position="160"/>
        <end position="181"/>
    </location>
</feature>
<evidence type="ECO:0000256" key="5">
    <source>
        <dbReference type="ARBA" id="ARBA00022692"/>
    </source>
</evidence>
<feature type="transmembrane region" description="Helical" evidence="8">
    <location>
        <begin position="239"/>
        <end position="259"/>
    </location>
</feature>
<evidence type="ECO:0000256" key="2">
    <source>
        <dbReference type="ARBA" id="ARBA00022448"/>
    </source>
</evidence>
<comment type="subcellular location">
    <subcellularLocation>
        <location evidence="1">Cell inner membrane</location>
        <topology evidence="1">Multi-pass membrane protein</topology>
    </subcellularLocation>
</comment>
<feature type="domain" description="Major facilitator superfamily (MFS) profile" evidence="9">
    <location>
        <begin position="1"/>
        <end position="380"/>
    </location>
</feature>
<sequence>MFSGPWSMKLFYLGYFSAMGVYLPYLSLYLGAVGLSGTQIGLIASIFPLAGVVMPPVWGWLSDHYGWRKRLLSAALLGAVITSLFIWLLGHSFVALLIFICLLAISLSPVIPLADAISLHWIEQWGGSYGAIRVYGSAGFLIVAIIAGSILNAVGIASLFLLLGGVFCAPLLASFFVPSQSKTSVAKLKGRELVVLLRDRKLLLFLLLCMIGYGTFAAYNTFFGLYLRSLGVSTAQIGLASGMASLSELPLMVFSGFLMKRLGVQWLLLIGLSVAVVRWLGYAFFTDYKVLFVFTLLHGISFASFYVAAVTYIDRRVPMHMRTTGQTLLYGTSFGFGTWISNNVFGILYERLHGSGMFLVAAAICAASVVGLLFLISRESPQVRE</sequence>
<accession>A0A8J3I4P7</accession>
<keyword evidence="3" id="KW-1003">Cell membrane</keyword>
<feature type="transmembrane region" description="Helical" evidence="8">
    <location>
        <begin position="38"/>
        <end position="59"/>
    </location>
</feature>
<evidence type="ECO:0000259" key="9">
    <source>
        <dbReference type="PROSITE" id="PS50850"/>
    </source>
</evidence>
<keyword evidence="5 8" id="KW-0812">Transmembrane</keyword>
<dbReference type="AlphaFoldDB" id="A0A8J3I4P7"/>
<feature type="transmembrane region" description="Helical" evidence="8">
    <location>
        <begin position="134"/>
        <end position="154"/>
    </location>
</feature>
<keyword evidence="2" id="KW-0813">Transport</keyword>
<dbReference type="PROSITE" id="PS50850">
    <property type="entry name" value="MFS"/>
    <property type="match status" value="1"/>
</dbReference>
<dbReference type="InterPro" id="IPR036259">
    <property type="entry name" value="MFS_trans_sf"/>
</dbReference>
<feature type="transmembrane region" description="Helical" evidence="8">
    <location>
        <begin position="12"/>
        <end position="32"/>
    </location>
</feature>
<feature type="transmembrane region" description="Helical" evidence="8">
    <location>
        <begin position="355"/>
        <end position="376"/>
    </location>
</feature>
<dbReference type="InterPro" id="IPR026032">
    <property type="entry name" value="HcaT-like"/>
</dbReference>
<organism evidence="10 11">
    <name type="scientific">Ktedonospora formicarum</name>
    <dbReference type="NCBI Taxonomy" id="2778364"/>
    <lineage>
        <taxon>Bacteria</taxon>
        <taxon>Bacillati</taxon>
        <taxon>Chloroflexota</taxon>
        <taxon>Ktedonobacteria</taxon>
        <taxon>Ktedonobacterales</taxon>
        <taxon>Ktedonobacteraceae</taxon>
        <taxon>Ktedonospora</taxon>
    </lineage>
</organism>
<dbReference type="Gene3D" id="1.20.1250.20">
    <property type="entry name" value="MFS general substrate transporter like domains"/>
    <property type="match status" value="2"/>
</dbReference>
<feature type="transmembrane region" description="Helical" evidence="8">
    <location>
        <begin position="327"/>
        <end position="349"/>
    </location>
</feature>
<dbReference type="Pfam" id="PF12832">
    <property type="entry name" value="MFS_1_like"/>
    <property type="match status" value="1"/>
</dbReference>
<dbReference type="PANTHER" id="PTHR23522:SF10">
    <property type="entry name" value="3-PHENYLPROPIONIC ACID TRANSPORTER-RELATED"/>
    <property type="match status" value="1"/>
</dbReference>
<feature type="transmembrane region" description="Helical" evidence="8">
    <location>
        <begin position="266"/>
        <end position="285"/>
    </location>
</feature>
<feature type="transmembrane region" description="Helical" evidence="8">
    <location>
        <begin position="96"/>
        <end position="122"/>
    </location>
</feature>